<keyword evidence="7" id="KW-1015">Disulfide bond</keyword>
<feature type="region of interest" description="Disordered" evidence="8">
    <location>
        <begin position="64"/>
        <end position="89"/>
    </location>
</feature>
<dbReference type="Proteomes" id="UP000694426">
    <property type="component" value="Unplaced"/>
</dbReference>
<evidence type="ECO:0000256" key="6">
    <source>
        <dbReference type="ARBA" id="ARBA00059163"/>
    </source>
</evidence>
<keyword evidence="5 7" id="KW-0325">Glycoprotein</keyword>
<dbReference type="InterPro" id="IPR004911">
    <property type="entry name" value="Interferon-induced_GILT"/>
</dbReference>
<keyword evidence="4 7" id="KW-0732">Signal</keyword>
<keyword evidence="10" id="KW-1185">Reference proteome</keyword>
<dbReference type="EC" id="1.8.-.-" evidence="7"/>
<comment type="subunit">
    <text evidence="2 7">Dimer; disulfide-linked.</text>
</comment>
<evidence type="ECO:0000256" key="5">
    <source>
        <dbReference type="ARBA" id="ARBA00023180"/>
    </source>
</evidence>
<organism evidence="9 10">
    <name type="scientific">Anser brachyrhynchus</name>
    <name type="common">Pink-footed goose</name>
    <dbReference type="NCBI Taxonomy" id="132585"/>
    <lineage>
        <taxon>Eukaryota</taxon>
        <taxon>Metazoa</taxon>
        <taxon>Chordata</taxon>
        <taxon>Craniata</taxon>
        <taxon>Vertebrata</taxon>
        <taxon>Euteleostomi</taxon>
        <taxon>Archelosauria</taxon>
        <taxon>Archosauria</taxon>
        <taxon>Dinosauria</taxon>
        <taxon>Saurischia</taxon>
        <taxon>Theropoda</taxon>
        <taxon>Coelurosauria</taxon>
        <taxon>Aves</taxon>
        <taxon>Neognathae</taxon>
        <taxon>Galloanserae</taxon>
        <taxon>Anseriformes</taxon>
        <taxon>Anatidae</taxon>
        <taxon>Anserinae</taxon>
        <taxon>Anser</taxon>
    </lineage>
</organism>
<dbReference type="GO" id="GO:0005829">
    <property type="term" value="C:cytosol"/>
    <property type="evidence" value="ECO:0007669"/>
    <property type="project" value="Ensembl"/>
</dbReference>
<dbReference type="GO" id="GO:0016671">
    <property type="term" value="F:oxidoreductase activity, acting on a sulfur group of donors, disulfide as acceptor"/>
    <property type="evidence" value="ECO:0007669"/>
    <property type="project" value="UniProtKB-UniRule"/>
</dbReference>
<evidence type="ECO:0000256" key="3">
    <source>
        <dbReference type="ARBA" id="ARBA00022525"/>
    </source>
</evidence>
<dbReference type="GeneTree" id="ENSGT00390000010450"/>
<evidence type="ECO:0000313" key="10">
    <source>
        <dbReference type="Proteomes" id="UP000694426"/>
    </source>
</evidence>
<evidence type="ECO:0000256" key="4">
    <source>
        <dbReference type="ARBA" id="ARBA00022729"/>
    </source>
</evidence>
<evidence type="ECO:0000256" key="2">
    <source>
        <dbReference type="ARBA" id="ARBA00011615"/>
    </source>
</evidence>
<name>A0A8B9BBB9_9AVES</name>
<dbReference type="AlphaFoldDB" id="A0A8B9BBB9"/>
<evidence type="ECO:0000256" key="7">
    <source>
        <dbReference type="RuleBase" id="RU369109"/>
    </source>
</evidence>
<dbReference type="PANTHER" id="PTHR13234">
    <property type="entry name" value="GAMMA-INTERFERON INDUCIBLE LYSOSOMAL THIOL REDUCTASE GILT"/>
    <property type="match status" value="1"/>
</dbReference>
<keyword evidence="7" id="KW-0676">Redox-active center</keyword>
<dbReference type="GO" id="GO:0030054">
    <property type="term" value="C:cell junction"/>
    <property type="evidence" value="ECO:0007669"/>
    <property type="project" value="Ensembl"/>
</dbReference>
<accession>A0A8B9BBB9</accession>
<dbReference type="GO" id="GO:0042590">
    <property type="term" value="P:antigen processing and presentation of exogenous peptide antigen via MHC class I"/>
    <property type="evidence" value="ECO:0007669"/>
    <property type="project" value="Ensembl"/>
</dbReference>
<gene>
    <name evidence="9" type="primary">IFI30</name>
</gene>
<dbReference type="Pfam" id="PF03227">
    <property type="entry name" value="GILT"/>
    <property type="match status" value="1"/>
</dbReference>
<evidence type="ECO:0000256" key="8">
    <source>
        <dbReference type="SAM" id="MobiDB-lite"/>
    </source>
</evidence>
<dbReference type="GO" id="GO:0005576">
    <property type="term" value="C:extracellular region"/>
    <property type="evidence" value="ECO:0007669"/>
    <property type="project" value="UniProtKB-SubCell"/>
</dbReference>
<dbReference type="GO" id="GO:0050821">
    <property type="term" value="P:protein stabilization"/>
    <property type="evidence" value="ECO:0007669"/>
    <property type="project" value="Ensembl"/>
</dbReference>
<comment type="function">
    <text evidence="7">Lysosomal thiol reductase that can reduce protein disulfide bonds. Facilitates the complete unfolding of proteins destined for lysosomal degradation. Plays an important role in antigen processing.</text>
</comment>
<dbReference type="GO" id="GO:0048147">
    <property type="term" value="P:negative regulation of fibroblast proliferation"/>
    <property type="evidence" value="ECO:0007669"/>
    <property type="project" value="Ensembl"/>
</dbReference>
<keyword evidence="3 7" id="KW-0964">Secreted</keyword>
<evidence type="ECO:0000256" key="1">
    <source>
        <dbReference type="ARBA" id="ARBA00005679"/>
    </source>
</evidence>
<dbReference type="PANTHER" id="PTHR13234:SF8">
    <property type="entry name" value="GAMMA-INTERFERON-INDUCIBLE LYSOSOMAL THIOL REDUCTASE"/>
    <property type="match status" value="1"/>
</dbReference>
<keyword evidence="7" id="KW-0458">Lysosome</keyword>
<reference evidence="9" key="1">
    <citation type="submission" date="2025-08" db="UniProtKB">
        <authorList>
            <consortium name="Ensembl"/>
        </authorList>
    </citation>
    <scope>IDENTIFICATION</scope>
</reference>
<dbReference type="GO" id="GO:0005764">
    <property type="term" value="C:lysosome"/>
    <property type="evidence" value="ECO:0007669"/>
    <property type="project" value="UniProtKB-SubCell"/>
</dbReference>
<keyword evidence="7" id="KW-0391">Immunity</keyword>
<sequence>MHTQMAAASPRCSPLYPKNLLHAGGEPLRQPLAAQGSSRGAEPLLRELVPGMPRLPGRAALHHLAAAAQRDHEHHAGAVRQRAGRSRRGPVPCPCRWCCRPRSDRFVPQEKKVGGKWQFQCQHGSEECLGNMIQACLMHEAENFTTYFPVIFCMESGTSATKNLEACLQVYAPQLDAGRIAACVQGDLGTALMHRNAQLTEALDPPHEYVPWIVINGKHTDELEEQAQRSLLRLVCQLYQGEKPEGCQSAAAPKPRAVCKH</sequence>
<protein>
    <recommendedName>
        <fullName evidence="7">Gamma-interferon-inducible lysosomal thiol reductase</fullName>
        <ecNumber evidence="7">1.8.-.-</ecNumber>
    </recommendedName>
    <alternativeName>
        <fullName evidence="7">Gamma-interferon-inducible protein IP-30</fullName>
    </alternativeName>
</protein>
<comment type="function">
    <text evidence="6">Lysosomal thiol reductase that can reduce protein disulfide bonds. May facilitate the complete unfolding of proteins destined for lysosomal degradation. Plays an important role in antigen processing. Facilitates the generation of MHC class II-restricted epitodes from disulfide bond-containing antigen by the endocytic reduction of disulfide bonds. Also facilitates MHC class I-restricted recognition of exogenous antigens containing disulfide bonds by CD8+ T-cells or crosspresentation.</text>
</comment>
<evidence type="ECO:0000313" key="9">
    <source>
        <dbReference type="Ensembl" id="ENSABRP00000001715.1"/>
    </source>
</evidence>
<proteinExistence type="inferred from homology"/>
<keyword evidence="7" id="KW-0560">Oxidoreductase</keyword>
<reference evidence="9" key="2">
    <citation type="submission" date="2025-09" db="UniProtKB">
        <authorList>
            <consortium name="Ensembl"/>
        </authorList>
    </citation>
    <scope>IDENTIFICATION</scope>
</reference>
<dbReference type="GO" id="GO:0019886">
    <property type="term" value="P:antigen processing and presentation of exogenous peptide antigen via MHC class II"/>
    <property type="evidence" value="ECO:0007669"/>
    <property type="project" value="Ensembl"/>
</dbReference>
<dbReference type="Ensembl" id="ENSABRT00000002550.1">
    <property type="protein sequence ID" value="ENSABRP00000001715.1"/>
    <property type="gene ID" value="ENSABRG00000001719.1"/>
</dbReference>
<comment type="subcellular location">
    <subcellularLocation>
        <location evidence="7">Secreted</location>
    </subcellularLocation>
    <subcellularLocation>
        <location evidence="7">Lysosome</location>
    </subcellularLocation>
</comment>
<comment type="similarity">
    <text evidence="1 7">Belongs to the GILT family.</text>
</comment>